<keyword evidence="2 4" id="KW-0378">Hydrolase</keyword>
<evidence type="ECO:0000256" key="5">
    <source>
        <dbReference type="SAM" id="Coils"/>
    </source>
</evidence>
<feature type="binding site" evidence="4">
    <location>
        <position position="148"/>
    </location>
    <ligand>
        <name>pyridoxal 5'-phosphate</name>
        <dbReference type="ChEBI" id="CHEBI:597326"/>
    </ligand>
</feature>
<comment type="cofactor">
    <cofactor evidence="4">
        <name>pyridoxal 5'-phosphate</name>
        <dbReference type="ChEBI" id="CHEBI:597326"/>
    </cofactor>
</comment>
<feature type="region of interest" description="Disordered" evidence="6">
    <location>
        <begin position="608"/>
        <end position="627"/>
    </location>
</feature>
<dbReference type="GO" id="GO:0030170">
    <property type="term" value="F:pyridoxal phosphate binding"/>
    <property type="evidence" value="ECO:0007669"/>
    <property type="project" value="UniProtKB-UniRule"/>
</dbReference>
<feature type="binding site" evidence="4">
    <location>
        <position position="231"/>
    </location>
    <ligand>
        <name>pyridoxal 5'-phosphate</name>
        <dbReference type="ChEBI" id="CHEBI:597326"/>
    </ligand>
</feature>
<gene>
    <name evidence="4" type="primary">KYNU</name>
    <name evidence="8" type="ORF">PoB_006389800</name>
</gene>
<proteinExistence type="inferred from homology"/>
<name>A0AAV4CZN2_9GAST</name>
<feature type="domain" description="Aminotransferase class V" evidence="7">
    <location>
        <begin position="210"/>
        <end position="385"/>
    </location>
</feature>
<feature type="binding site" evidence="4">
    <location>
        <position position="147"/>
    </location>
    <ligand>
        <name>pyridoxal 5'-phosphate</name>
        <dbReference type="ChEBI" id="CHEBI:597326"/>
    </ligand>
</feature>
<dbReference type="Gene3D" id="3.90.1150.10">
    <property type="entry name" value="Aspartate Aminotransferase, domain 1"/>
    <property type="match status" value="1"/>
</dbReference>
<feature type="binding site" evidence="4">
    <location>
        <begin position="175"/>
        <end position="178"/>
    </location>
    <ligand>
        <name>pyridoxal 5'-phosphate</name>
        <dbReference type="ChEBI" id="CHEBI:597326"/>
    </ligand>
</feature>
<dbReference type="InterPro" id="IPR015422">
    <property type="entry name" value="PyrdxlP-dep_Trfase_small"/>
</dbReference>
<keyword evidence="4" id="KW-0963">Cytoplasm</keyword>
<comment type="pathway">
    <text evidence="4">Amino-acid degradation; L-kynurenine degradation; L-alanine and anthranilate from L-kynurenine: step 1/1.</text>
</comment>
<feature type="coiled-coil region" evidence="5">
    <location>
        <begin position="648"/>
        <end position="675"/>
    </location>
</feature>
<comment type="catalytic activity">
    <reaction evidence="4">
        <text>L-kynurenine + H2O = anthranilate + L-alanine + H(+)</text>
        <dbReference type="Rhea" id="RHEA:16813"/>
        <dbReference type="ChEBI" id="CHEBI:15377"/>
        <dbReference type="ChEBI" id="CHEBI:15378"/>
        <dbReference type="ChEBI" id="CHEBI:16567"/>
        <dbReference type="ChEBI" id="CHEBI:57959"/>
        <dbReference type="ChEBI" id="CHEBI:57972"/>
        <dbReference type="EC" id="3.7.1.3"/>
    </reaction>
</comment>
<evidence type="ECO:0000259" key="7">
    <source>
        <dbReference type="Pfam" id="PF00266"/>
    </source>
</evidence>
<comment type="subcellular location">
    <subcellularLocation>
        <location evidence="4">Cytoplasm</location>
    </subcellularLocation>
</comment>
<dbReference type="Pfam" id="PF00266">
    <property type="entry name" value="Aminotran_5"/>
    <property type="match status" value="1"/>
</dbReference>
<dbReference type="GO" id="GO:0030429">
    <property type="term" value="F:kynureninase activity"/>
    <property type="evidence" value="ECO:0007669"/>
    <property type="project" value="UniProtKB-UniRule"/>
</dbReference>
<accession>A0AAV4CZN2</accession>
<dbReference type="Gene3D" id="3.40.640.10">
    <property type="entry name" value="Type I PLP-dependent aspartate aminotransferase-like (Major domain)"/>
    <property type="match status" value="1"/>
</dbReference>
<comment type="subunit">
    <text evidence="4">Homodimer.</text>
</comment>
<dbReference type="InterPro" id="IPR015424">
    <property type="entry name" value="PyrdxlP-dep_Trfase"/>
</dbReference>
<feature type="binding site" evidence="4">
    <location>
        <position position="315"/>
    </location>
    <ligand>
        <name>pyridoxal 5'-phosphate</name>
        <dbReference type="ChEBI" id="CHEBI:597326"/>
    </ligand>
</feature>
<keyword evidence="3 4" id="KW-0663">Pyridoxal phosphate</keyword>
<dbReference type="SUPFAM" id="SSF53383">
    <property type="entry name" value="PLP-dependent transferases"/>
    <property type="match status" value="1"/>
</dbReference>
<sequence length="1051" mass="119282">MESNKFAIDTIDTGNNQHPLEQLQTISDQTGLKLKDEKFARLMDERDPLHHLRKEFHVPTMSQILYTDPKLVSPDDDCIYFCGNSLGLCPKMAKDYVLVEMDKWATRGVQGHTTGALPWVECGELLEEDMTKIVGCKREEVAVLNSLTVNLHFLLISFYRPSKERYKIMCESKAFPSDHYAFESQCRLHGFNPEDALICLEPREGEFTLRTEDILAAIEREGDRLALVCFSGVQYYTGQFFDIPAITKAAQAKGCQVGFDLAHAVGNLPLYLHDWNVDFACWCSYKYLNAGAGAVAGIFVHERYRDNTFPRLLGWWGHKLATRFVMDNNMELIPGARGYGVSNISGVLCAQLKASLEIFNKTSMEELRRKSLLLTGYLEALIKQEYSRPAGKSVEEDGDAIYIDLFSPSDPAQRGAQLSLAFNISVENVFKELEKRGVVILTRVEVELQVGEVKSKYFVFCAVFTSRKHRDRRGPSLKIVSMPVPKKRKLNDSLGPHCDNLGITKSKLKEGDFTFDSSGITVHNGVLLEILKLWRQQRGDDTLLEKYLQCIFPSENFQNLKSSVMGLWNKRENMRVNKDREGILQLEATEFDISAYSAIHVSPSRLAQSSKGENMPSQQIDVNGAGNSAARTSITETAKESNFLQYRIAKQQRQLSTLQKSVKEQEEKKNQAKEQYRTVVGHFNPHNVHRRDQRAERNMKTLCTAKVTIRKLQKKVSALEMQIKDETQTKRKLRKRISYYKRRDEKFDFVVCLDCEKRKNQNAVLEAEIAKKNSEPHEQTLVNFFNDGEIKENVRMAILELTALDVATGKVCDVIEVVSRQIFHAHCTNKPSRKTVQNIVDASQYIAKTFINKEILENDSLGIAKDGTTRRKVKTQETNVLLSNGKHYSLGFLSLASETGEAIKNDVEAKLDELAAVAGESDFKAKALQKLAFLISDRAANEKKSNKIIKEWSSLILQTPQPHQVKEYFCMAHVLLAFHAYSLKQLKAFGSELGLDFSSYKNPLEKFLKYASDIFGLVGDYRGAFFLQDHWTLLDCHHQWKLQLPADGISG</sequence>
<dbReference type="InterPro" id="IPR010111">
    <property type="entry name" value="Kynureninase"/>
</dbReference>
<evidence type="ECO:0000256" key="6">
    <source>
        <dbReference type="SAM" id="MobiDB-lite"/>
    </source>
</evidence>
<reference evidence="8 9" key="1">
    <citation type="journal article" date="2021" name="Elife">
        <title>Chloroplast acquisition without the gene transfer in kleptoplastic sea slugs, Plakobranchus ocellatus.</title>
        <authorList>
            <person name="Maeda T."/>
            <person name="Takahashi S."/>
            <person name="Yoshida T."/>
            <person name="Shimamura S."/>
            <person name="Takaki Y."/>
            <person name="Nagai Y."/>
            <person name="Toyoda A."/>
            <person name="Suzuki Y."/>
            <person name="Arimoto A."/>
            <person name="Ishii H."/>
            <person name="Satoh N."/>
            <person name="Nishiyama T."/>
            <person name="Hasebe M."/>
            <person name="Maruyama T."/>
            <person name="Minagawa J."/>
            <person name="Obokata J."/>
            <person name="Shigenobu S."/>
        </authorList>
    </citation>
    <scope>NUCLEOTIDE SEQUENCE [LARGE SCALE GENOMIC DNA]</scope>
</reference>
<feature type="coiled-coil region" evidence="5">
    <location>
        <begin position="709"/>
        <end position="775"/>
    </location>
</feature>
<keyword evidence="9" id="KW-1185">Reference proteome</keyword>
<evidence type="ECO:0000256" key="2">
    <source>
        <dbReference type="ARBA" id="ARBA00022801"/>
    </source>
</evidence>
<dbReference type="EC" id="3.7.1.3" evidence="4"/>
<evidence type="ECO:0000256" key="4">
    <source>
        <dbReference type="HAMAP-Rule" id="MF_03017"/>
    </source>
</evidence>
<dbReference type="Proteomes" id="UP000735302">
    <property type="component" value="Unassembled WGS sequence"/>
</dbReference>
<dbReference type="GO" id="GO:0034354">
    <property type="term" value="P:'de novo' NAD+ biosynthetic process from L-tryptophan"/>
    <property type="evidence" value="ECO:0007669"/>
    <property type="project" value="UniProtKB-UniRule"/>
</dbReference>
<feature type="binding site" evidence="4">
    <location>
        <position position="263"/>
    </location>
    <ligand>
        <name>pyridoxal 5'-phosphate</name>
        <dbReference type="ChEBI" id="CHEBI:597326"/>
    </ligand>
</feature>
<dbReference type="NCBIfam" id="TIGR01814">
    <property type="entry name" value="kynureninase"/>
    <property type="match status" value="1"/>
</dbReference>
<dbReference type="GO" id="GO:0043420">
    <property type="term" value="P:anthranilate metabolic process"/>
    <property type="evidence" value="ECO:0007669"/>
    <property type="project" value="UniProtKB-UniRule"/>
</dbReference>
<dbReference type="GO" id="GO:0097053">
    <property type="term" value="P:L-kynurenine catabolic process"/>
    <property type="evidence" value="ECO:0007669"/>
    <property type="project" value="UniProtKB-UniRule"/>
</dbReference>
<comment type="caution">
    <text evidence="8">The sequence shown here is derived from an EMBL/GenBank/DDBJ whole genome shotgun (WGS) entry which is preliminary data.</text>
</comment>
<dbReference type="AlphaFoldDB" id="A0AAV4CZN2"/>
<evidence type="ECO:0000256" key="3">
    <source>
        <dbReference type="ARBA" id="ARBA00022898"/>
    </source>
</evidence>
<feature type="binding site" evidence="4">
    <location>
        <position position="285"/>
    </location>
    <ligand>
        <name>pyridoxal 5'-phosphate</name>
        <dbReference type="ChEBI" id="CHEBI:597326"/>
    </ligand>
</feature>
<dbReference type="InterPro" id="IPR000192">
    <property type="entry name" value="Aminotrans_V_dom"/>
</dbReference>
<organism evidence="8 9">
    <name type="scientific">Plakobranchus ocellatus</name>
    <dbReference type="NCBI Taxonomy" id="259542"/>
    <lineage>
        <taxon>Eukaryota</taxon>
        <taxon>Metazoa</taxon>
        <taxon>Spiralia</taxon>
        <taxon>Lophotrochozoa</taxon>
        <taxon>Mollusca</taxon>
        <taxon>Gastropoda</taxon>
        <taxon>Heterobranchia</taxon>
        <taxon>Euthyneura</taxon>
        <taxon>Panpulmonata</taxon>
        <taxon>Sacoglossa</taxon>
        <taxon>Placobranchoidea</taxon>
        <taxon>Plakobranchidae</taxon>
        <taxon>Plakobranchus</taxon>
    </lineage>
</organism>
<evidence type="ECO:0000256" key="1">
    <source>
        <dbReference type="ARBA" id="ARBA00022642"/>
    </source>
</evidence>
<dbReference type="HAMAP" id="MF_01970">
    <property type="entry name" value="Kynureninase"/>
    <property type="match status" value="1"/>
</dbReference>
<comment type="function">
    <text evidence="4">Catalyzes the cleavage of L-kynurenine (L-Kyn) and L-3-hydroxykynurenine (L-3OHKyn) into anthranilic acid (AA) and 3-hydroxyanthranilic acid (3-OHAA), respectively.</text>
</comment>
<keyword evidence="1 4" id="KW-0662">Pyridine nucleotide biosynthesis</keyword>
<dbReference type="EMBL" id="BLXT01007237">
    <property type="protein sequence ID" value="GFO37393.1"/>
    <property type="molecule type" value="Genomic_DNA"/>
</dbReference>
<dbReference type="GO" id="GO:0019441">
    <property type="term" value="P:L-tryptophan catabolic process to kynurenine"/>
    <property type="evidence" value="ECO:0007669"/>
    <property type="project" value="TreeGrafter"/>
</dbReference>
<dbReference type="GO" id="GO:0005737">
    <property type="term" value="C:cytoplasm"/>
    <property type="evidence" value="ECO:0007669"/>
    <property type="project" value="UniProtKB-SubCell"/>
</dbReference>
<comment type="pathway">
    <text evidence="4">Cofactor biosynthesis; NAD(+) biosynthesis; quinolinate from L-kynurenine: step 2/3.</text>
</comment>
<keyword evidence="5" id="KW-0175">Coiled coil</keyword>
<evidence type="ECO:0000313" key="8">
    <source>
        <dbReference type="EMBL" id="GFO37393.1"/>
    </source>
</evidence>
<feature type="modified residue" description="N6-(pyridoxal phosphate)lysine" evidence="4">
    <location>
        <position position="286"/>
    </location>
</feature>
<dbReference type="PANTHER" id="PTHR14084">
    <property type="entry name" value="KYNURENINASE"/>
    <property type="match status" value="1"/>
</dbReference>
<dbReference type="InterPro" id="IPR015421">
    <property type="entry name" value="PyrdxlP-dep_Trfase_major"/>
</dbReference>
<feature type="binding site" evidence="4">
    <location>
        <position position="260"/>
    </location>
    <ligand>
        <name>pyridoxal 5'-phosphate</name>
        <dbReference type="ChEBI" id="CHEBI:597326"/>
    </ligand>
</feature>
<comment type="similarity">
    <text evidence="4">Belongs to the kynureninase family.</text>
</comment>
<dbReference type="PANTHER" id="PTHR14084:SF0">
    <property type="entry name" value="KYNURENINASE"/>
    <property type="match status" value="1"/>
</dbReference>
<evidence type="ECO:0000313" key="9">
    <source>
        <dbReference type="Proteomes" id="UP000735302"/>
    </source>
</evidence>
<protein>
    <recommendedName>
        <fullName evidence="4">Kynureninase</fullName>
        <ecNumber evidence="4">3.7.1.3</ecNumber>
    </recommendedName>
    <alternativeName>
        <fullName evidence="4">L-kynurenine hydrolase</fullName>
    </alternativeName>
</protein>
<feature type="binding site" evidence="4">
    <location>
        <position position="343"/>
    </location>
    <ligand>
        <name>pyridoxal 5'-phosphate</name>
        <dbReference type="ChEBI" id="CHEBI:597326"/>
    </ligand>
</feature>
<dbReference type="GO" id="GO:0019805">
    <property type="term" value="P:quinolinate biosynthetic process"/>
    <property type="evidence" value="ECO:0007669"/>
    <property type="project" value="UniProtKB-UniRule"/>
</dbReference>
<comment type="catalytic activity">
    <reaction evidence="4">
        <text>3-hydroxy-L-kynurenine + H2O = 3-hydroxyanthranilate + L-alanine + H(+)</text>
        <dbReference type="Rhea" id="RHEA:25143"/>
        <dbReference type="ChEBI" id="CHEBI:15377"/>
        <dbReference type="ChEBI" id="CHEBI:15378"/>
        <dbReference type="ChEBI" id="CHEBI:36559"/>
        <dbReference type="ChEBI" id="CHEBI:57972"/>
        <dbReference type="ChEBI" id="CHEBI:58125"/>
    </reaction>
</comment>
<dbReference type="FunFam" id="3.40.640.10:FF:000031">
    <property type="entry name" value="Kynureninase"/>
    <property type="match status" value="1"/>
</dbReference>